<dbReference type="EMBL" id="CAJFDH010000004">
    <property type="protein sequence ID" value="CAD5220736.1"/>
    <property type="molecule type" value="Genomic_DNA"/>
</dbReference>
<dbReference type="InterPro" id="IPR029058">
    <property type="entry name" value="AB_hydrolase_fold"/>
</dbReference>
<feature type="chain" id="PRO_5036221215" description="CWH43-like N-terminal domain-containing protein" evidence="2">
    <location>
        <begin position="18"/>
        <end position="545"/>
    </location>
</feature>
<feature type="domain" description="CWH43-like N-terminal" evidence="3">
    <location>
        <begin position="281"/>
        <end position="514"/>
    </location>
</feature>
<keyword evidence="5" id="KW-1185">Reference proteome</keyword>
<keyword evidence="1" id="KW-1133">Transmembrane helix</keyword>
<feature type="transmembrane region" description="Helical" evidence="1">
    <location>
        <begin position="484"/>
        <end position="505"/>
    </location>
</feature>
<evidence type="ECO:0000256" key="2">
    <source>
        <dbReference type="SAM" id="SignalP"/>
    </source>
</evidence>
<accession>A0A811L0T1</accession>
<evidence type="ECO:0000256" key="1">
    <source>
        <dbReference type="SAM" id="Phobius"/>
    </source>
</evidence>
<keyword evidence="1" id="KW-0472">Membrane</keyword>
<evidence type="ECO:0000313" key="5">
    <source>
        <dbReference type="Proteomes" id="UP000614601"/>
    </source>
</evidence>
<dbReference type="GO" id="GO:0016042">
    <property type="term" value="P:lipid catabolic process"/>
    <property type="evidence" value="ECO:0007669"/>
    <property type="project" value="InterPro"/>
</dbReference>
<dbReference type="GO" id="GO:0016298">
    <property type="term" value="F:lipase activity"/>
    <property type="evidence" value="ECO:0007669"/>
    <property type="project" value="TreeGrafter"/>
</dbReference>
<dbReference type="Pfam" id="PF10277">
    <property type="entry name" value="Frag1"/>
    <property type="match status" value="1"/>
</dbReference>
<gene>
    <name evidence="4" type="ORF">BOKJ2_LOCUS9093</name>
</gene>
<dbReference type="Proteomes" id="UP000614601">
    <property type="component" value="Unassembled WGS sequence"/>
</dbReference>
<dbReference type="OrthoDB" id="191706at2759"/>
<protein>
    <recommendedName>
        <fullName evidence="3">CWH43-like N-terminal domain-containing protein</fullName>
    </recommendedName>
</protein>
<comment type="caution">
    <text evidence="4">The sequence shown here is derived from an EMBL/GenBank/DDBJ whole genome shotgun (WGS) entry which is preliminary data.</text>
</comment>
<dbReference type="EMBL" id="CAJFCW020000004">
    <property type="protein sequence ID" value="CAG9114091.1"/>
    <property type="molecule type" value="Genomic_DNA"/>
</dbReference>
<keyword evidence="1" id="KW-0812">Transmembrane</keyword>
<feature type="transmembrane region" description="Helical" evidence="1">
    <location>
        <begin position="431"/>
        <end position="451"/>
    </location>
</feature>
<feature type="signal peptide" evidence="2">
    <location>
        <begin position="1"/>
        <end position="17"/>
    </location>
</feature>
<dbReference type="Proteomes" id="UP000783686">
    <property type="component" value="Unassembled WGS sequence"/>
</dbReference>
<dbReference type="InterPro" id="IPR019402">
    <property type="entry name" value="CWH43_N"/>
</dbReference>
<dbReference type="PANTHER" id="PTHR32015:SF3">
    <property type="entry name" value="TRIACYLGLYCEROL LIPASE"/>
    <property type="match status" value="1"/>
</dbReference>
<feature type="transmembrane region" description="Helical" evidence="1">
    <location>
        <begin position="281"/>
        <end position="302"/>
    </location>
</feature>
<dbReference type="Gene3D" id="3.40.50.1820">
    <property type="entry name" value="alpha/beta hydrolase"/>
    <property type="match status" value="1"/>
</dbReference>
<dbReference type="InterPro" id="IPR002918">
    <property type="entry name" value="Lipase_EstA/Esterase_EstB"/>
</dbReference>
<proteinExistence type="predicted"/>
<evidence type="ECO:0000259" key="3">
    <source>
        <dbReference type="Pfam" id="PF10277"/>
    </source>
</evidence>
<name>A0A811L0T1_9BILA</name>
<keyword evidence="2" id="KW-0732">Signal</keyword>
<evidence type="ECO:0000313" key="4">
    <source>
        <dbReference type="EMBL" id="CAD5220736.1"/>
    </source>
</evidence>
<feature type="transmembrane region" description="Helical" evidence="1">
    <location>
        <begin position="398"/>
        <end position="419"/>
    </location>
</feature>
<feature type="transmembrane region" description="Helical" evidence="1">
    <location>
        <begin position="365"/>
        <end position="386"/>
    </location>
</feature>
<organism evidence="4 5">
    <name type="scientific">Bursaphelenchus okinawaensis</name>
    <dbReference type="NCBI Taxonomy" id="465554"/>
    <lineage>
        <taxon>Eukaryota</taxon>
        <taxon>Metazoa</taxon>
        <taxon>Ecdysozoa</taxon>
        <taxon>Nematoda</taxon>
        <taxon>Chromadorea</taxon>
        <taxon>Rhabditida</taxon>
        <taxon>Tylenchina</taxon>
        <taxon>Tylenchomorpha</taxon>
        <taxon>Aphelenchoidea</taxon>
        <taxon>Aphelenchoididae</taxon>
        <taxon>Bursaphelenchus</taxon>
    </lineage>
</organism>
<dbReference type="AlphaFoldDB" id="A0A811L0T1"/>
<feature type="transmembrane region" description="Helical" evidence="1">
    <location>
        <begin position="323"/>
        <end position="345"/>
    </location>
</feature>
<dbReference type="PANTHER" id="PTHR32015">
    <property type="entry name" value="FASTING INDUCED LIPASE"/>
    <property type="match status" value="1"/>
</dbReference>
<reference evidence="4" key="1">
    <citation type="submission" date="2020-09" db="EMBL/GenBank/DDBJ databases">
        <authorList>
            <person name="Kikuchi T."/>
        </authorList>
    </citation>
    <scope>NUCLEOTIDE SEQUENCE</scope>
    <source>
        <strain evidence="4">SH1</strain>
    </source>
</reference>
<dbReference type="SUPFAM" id="SSF53474">
    <property type="entry name" value="alpha/beta-Hydrolases"/>
    <property type="match status" value="1"/>
</dbReference>
<sequence>MLTISITILFLITTTQAYFTADFREFLLQTYGVTIEGQLERLDLYAIGSFGGKLGPNDVIKNRPIVFVHGSTLTASMYEQQRRYFMQRGYNPGELYATTFGDAATKKSLVQKVMDCEDVKQIRQFIGAVSLYTNSTVDIMAYSMGTAISRKAILGGSCVDTNEYLGPPLTYLVHTFVAAGGVAYGLDCQYRTWEACSELNGMSCTSKFMQDVNAPDFRYEGKVSYGIYSRSDPVIGDTCCGHFCAELKNANQNIERYGLEHLGIVTQTIPLQYDLFTDTPFPILSALLGFLAFFGGYLIGVLNDHEEAWFSFISDGGTTVPESCIFGILLTYSAFFWWLTCFARHYQLLQYVHFHHGPDANFRKIIWPMLITGLSSGLGTATVANFQETRVPLVHSIGALLSFLAGMTYIWFYVVVSFAMKPRYAPRGLTILRMVVAFVVTVALVLHQLCLKVRPFVKNLEDGSKPLVEETTGIIRYKPDHYEYLNHLVACVAEWTLGIGFFIIISSLSYELGTFEINTMTKDEQQHVIEESQKPVLISSKSIKV</sequence>
<dbReference type="Pfam" id="PF01674">
    <property type="entry name" value="Lipase_2"/>
    <property type="match status" value="1"/>
</dbReference>